<dbReference type="InterPro" id="IPR023394">
    <property type="entry name" value="Sec7_C_sf"/>
</dbReference>
<feature type="region of interest" description="Disordered" evidence="1">
    <location>
        <begin position="485"/>
        <end position="504"/>
    </location>
</feature>
<accession>A0AAD3CXC7</accession>
<dbReference type="PROSITE" id="PS50190">
    <property type="entry name" value="SEC7"/>
    <property type="match status" value="1"/>
</dbReference>
<dbReference type="EMBL" id="BLLK01000047">
    <property type="protein sequence ID" value="GFH53634.1"/>
    <property type="molecule type" value="Genomic_DNA"/>
</dbReference>
<evidence type="ECO:0000259" key="2">
    <source>
        <dbReference type="PROSITE" id="PS50190"/>
    </source>
</evidence>
<dbReference type="GO" id="GO:0016192">
    <property type="term" value="P:vesicle-mediated transport"/>
    <property type="evidence" value="ECO:0007669"/>
    <property type="project" value="UniProtKB-ARBA"/>
</dbReference>
<evidence type="ECO:0000313" key="4">
    <source>
        <dbReference type="Proteomes" id="UP001054902"/>
    </source>
</evidence>
<proteinExistence type="predicted"/>
<gene>
    <name evidence="3" type="ORF">CTEN210_10110</name>
</gene>
<dbReference type="CDD" id="cd00171">
    <property type="entry name" value="Sec7"/>
    <property type="match status" value="1"/>
</dbReference>
<dbReference type="Gene3D" id="1.10.1000.11">
    <property type="entry name" value="Arf Nucleotide-binding Site Opener,domain 2"/>
    <property type="match status" value="1"/>
</dbReference>
<evidence type="ECO:0000313" key="3">
    <source>
        <dbReference type="EMBL" id="GFH53634.1"/>
    </source>
</evidence>
<organism evidence="3 4">
    <name type="scientific">Chaetoceros tenuissimus</name>
    <dbReference type="NCBI Taxonomy" id="426638"/>
    <lineage>
        <taxon>Eukaryota</taxon>
        <taxon>Sar</taxon>
        <taxon>Stramenopiles</taxon>
        <taxon>Ochrophyta</taxon>
        <taxon>Bacillariophyta</taxon>
        <taxon>Coscinodiscophyceae</taxon>
        <taxon>Chaetocerotophycidae</taxon>
        <taxon>Chaetocerotales</taxon>
        <taxon>Chaetocerotaceae</taxon>
        <taxon>Chaetoceros</taxon>
    </lineage>
</organism>
<name>A0AAD3CXC7_9STRA</name>
<comment type="caution">
    <text evidence="3">The sequence shown here is derived from an EMBL/GenBank/DDBJ whole genome shotgun (WGS) entry which is preliminary data.</text>
</comment>
<feature type="domain" description="SEC7" evidence="2">
    <location>
        <begin position="560"/>
        <end position="781"/>
    </location>
</feature>
<dbReference type="GO" id="GO:0012505">
    <property type="term" value="C:endomembrane system"/>
    <property type="evidence" value="ECO:0007669"/>
    <property type="project" value="UniProtKB-ARBA"/>
</dbReference>
<dbReference type="SMART" id="SM00222">
    <property type="entry name" value="Sec7"/>
    <property type="match status" value="1"/>
</dbReference>
<dbReference type="GO" id="GO:0005737">
    <property type="term" value="C:cytoplasm"/>
    <property type="evidence" value="ECO:0007669"/>
    <property type="project" value="UniProtKB-ARBA"/>
</dbReference>
<dbReference type="PANTHER" id="PTHR10663">
    <property type="entry name" value="GUANYL-NUCLEOTIDE EXCHANGE FACTOR"/>
    <property type="match status" value="1"/>
</dbReference>
<dbReference type="Proteomes" id="UP001054902">
    <property type="component" value="Unassembled WGS sequence"/>
</dbReference>
<dbReference type="GO" id="GO:0032012">
    <property type="term" value="P:regulation of ARF protein signal transduction"/>
    <property type="evidence" value="ECO:0007669"/>
    <property type="project" value="InterPro"/>
</dbReference>
<reference evidence="3 4" key="1">
    <citation type="journal article" date="2021" name="Sci. Rep.">
        <title>The genome of the diatom Chaetoceros tenuissimus carries an ancient integrated fragment of an extant virus.</title>
        <authorList>
            <person name="Hongo Y."/>
            <person name="Kimura K."/>
            <person name="Takaki Y."/>
            <person name="Yoshida Y."/>
            <person name="Baba S."/>
            <person name="Kobayashi G."/>
            <person name="Nagasaki K."/>
            <person name="Hano T."/>
            <person name="Tomaru Y."/>
        </authorList>
    </citation>
    <scope>NUCLEOTIDE SEQUENCE [LARGE SCALE GENOMIC DNA]</scope>
    <source>
        <strain evidence="3 4">NIES-3715</strain>
    </source>
</reference>
<dbReference type="Pfam" id="PF01369">
    <property type="entry name" value="Sec7"/>
    <property type="match status" value="1"/>
</dbReference>
<dbReference type="PANTHER" id="PTHR10663:SF388">
    <property type="entry name" value="GOLGI-SPECIFIC BREFELDIN A-RESISTANCE GUANINE NUCLEOTIDE EXCHANGE FACTOR 1"/>
    <property type="match status" value="1"/>
</dbReference>
<keyword evidence="4" id="KW-1185">Reference proteome</keyword>
<dbReference type="GO" id="GO:0005085">
    <property type="term" value="F:guanyl-nucleotide exchange factor activity"/>
    <property type="evidence" value="ECO:0007669"/>
    <property type="project" value="InterPro"/>
</dbReference>
<dbReference type="InterPro" id="IPR035999">
    <property type="entry name" value="Sec7_dom_sf"/>
</dbReference>
<sequence>MEAARHISEEARIVLTTLRTGPPDIAHGLLVQNLVNLRLAIKAQTVIPNTKSSKQIKPPPVQEETQGSSYVQPFLDVILNPRAAGPHTLVALRSLYRLLKRRSIILSHGIDYQVNADMANLMRGILACRFEQTDVGNDEAVEMAIADLLSLIIELDEQREMDPNILMDGFNTVFVTRNTFVHSPALCYHFEQVLGVFVTEMFGSIHKGNSASGCKMILQFLVSQLLHTPMNLEDGIVSTGSTGEIMASALHDATRILSLRLIQSSLRKAWSPVDPMDIDSETKDNDGEEKLKVDLVGEEMEEILKIIGDDLCLSILIVGQGIWQYQDPTSGAVPGMISIQVLSEICTTLATMWGLPSLRLKLTLQFESIFSGFYQRALSLLRRLPVPVDSYTFSANQIFDAEVEVILESLVDIICLHDPGTNNGLGLGAFETFFVTYDCNLYRSDLASGLVKELSRCCGGSVDEFGQLIPAGPVAGMSRATSMQADVSGPATPTKSESNLGGASGFQNVSNDDIELRHVPAHLRELCAEALLGVMKSLFAVSTQTKGEEEKDENVSTVKDLENVKNQKRLLREAATKFNEKASKGFVFLVEKEILTEPVGPKDVAEFLRNGITLGMEKVKIGEYLGNSGKAPQAGKSPPNWERDWFHKETLKEYCASFHFKDQTLLDCLRMFLTSFRLPGEAQQIDRILQAFSESAASQCIESKEIFSQDPKKAADAAYLLSFSIIMLNTDLHNNNIRADRKMKVEDFIKNNTDYGKDIMDEDKKFPRDFLVSIYESIRDNQIKTMGEGADGVMTSERWKDVLRGKEPESKELPVSCTDDMKHLIAENMWLPVLSAIRGFWSVPNEDHARHSSNRTGMLGSQGARLGVDLSMAMLRGLRNLSKLDIFQDLFVRLCFCTGLIGDYVNDAVERTAAFVDSVERQSAVVVVIQIAMECADLLGAEGWKAVFSILFELRDLKLIGGRKMNRTLLCEGDVDLLTTDARRDWEMLIVKECFEATGGSSRVNKGPAKRGGFLNSLIFGSPTQVSPPPAVSPSSRDAPILKLSEHGKEELVLWDDLAPSDIEDEGEKSHEVTPSVLTLGGAFEKLLIQENRTAQDGPVTGLETYEDTRVSRLSPRARVRKRLEFICNFSNFISETKFMDINDLNILLKALIDVINGTTIRLGQSTFPIYLSPASEALGEVWLCEITLKNKDRTAKIWESRLKPHFTSKLKRQLDIKKDPMISIIPVAEKLVTGLLRICYNNVHRKDVNNDILETLECLYAQDCVVEVISRSNLNLNKHISEGLWRICRDVDGLRMIDNQGWDGLFGLIQYCATNGETLSPIKGTGKPTALAEDDPALQAFRSIHLMLRSPELRDVVPFRIVHCIRTLIKGGEEKRCPKLSVAGLDLLSLLHARLQSLIARSSENKNEEDVIFWANCWYSIVEGMANASDSKYPGTRQHAIQMFTDSLMDRHGQDVPVPELCKILNGVSLPMAKSRIVELIESQNDLQFDSDAIMIEFELCISLIFKPFLHYLNRLSASPENLSTVWISMLSIIAELFSVDKAQLSVPVNLFKAFQQLATEHLRNAVMILMSKGLVETDGNGEENITSATWQKIEEIEFVKSFISEWKDSVKISE</sequence>
<dbReference type="SUPFAM" id="SSF48425">
    <property type="entry name" value="Sec7 domain"/>
    <property type="match status" value="1"/>
</dbReference>
<dbReference type="Gene3D" id="1.10.220.20">
    <property type="match status" value="1"/>
</dbReference>
<protein>
    <recommendedName>
        <fullName evidence="2">SEC7 domain-containing protein</fullName>
    </recommendedName>
</protein>
<dbReference type="InterPro" id="IPR000904">
    <property type="entry name" value="Sec7_dom"/>
</dbReference>
<evidence type="ECO:0000256" key="1">
    <source>
        <dbReference type="SAM" id="MobiDB-lite"/>
    </source>
</evidence>